<evidence type="ECO:0000256" key="2">
    <source>
        <dbReference type="SAM" id="SignalP"/>
    </source>
</evidence>
<feature type="region of interest" description="Disordered" evidence="1">
    <location>
        <begin position="190"/>
        <end position="209"/>
    </location>
</feature>
<feature type="signal peptide" evidence="2">
    <location>
        <begin position="1"/>
        <end position="18"/>
    </location>
</feature>
<dbReference type="OrthoDB" id="2139295at2759"/>
<feature type="compositionally biased region" description="Low complexity" evidence="1">
    <location>
        <begin position="190"/>
        <end position="204"/>
    </location>
</feature>
<organism evidence="3 4">
    <name type="scientific">Batrachochytrium dendrobatidis (strain JAM81 / FGSC 10211)</name>
    <name type="common">Frog chytrid fungus</name>
    <dbReference type="NCBI Taxonomy" id="684364"/>
    <lineage>
        <taxon>Eukaryota</taxon>
        <taxon>Fungi</taxon>
        <taxon>Fungi incertae sedis</taxon>
        <taxon>Chytridiomycota</taxon>
        <taxon>Chytridiomycota incertae sedis</taxon>
        <taxon>Chytridiomycetes</taxon>
        <taxon>Rhizophydiales</taxon>
        <taxon>Rhizophydiales incertae sedis</taxon>
        <taxon>Batrachochytrium</taxon>
    </lineage>
</organism>
<dbReference type="GeneID" id="18240897"/>
<dbReference type="Proteomes" id="UP000007241">
    <property type="component" value="Unassembled WGS sequence"/>
</dbReference>
<name>F4PA72_BATDJ</name>
<feature type="chain" id="PRO_5003312950" evidence="2">
    <location>
        <begin position="19"/>
        <end position="236"/>
    </location>
</feature>
<protein>
    <submittedName>
        <fullName evidence="3">Uncharacterized protein</fullName>
    </submittedName>
</protein>
<keyword evidence="4" id="KW-1185">Reference proteome</keyword>
<sequence length="236" mass="23824">MLKFLCLAVPLLTIMVNAQLALQPAPNCGLPADLKCLITNAQYTVVGTVVSSTLNETGSSPTNYNATIAIRCVWASFTSPISPGAGLAGQQVLVANWGFPKQGCPSNTGSRANVGDNHIYFIYVAASAPNGQGPAQAIYAVQDICVGGAAYTQDNINTVASVLKQYPSNAIATENIGGASCALPSVSPSSNGGSANTGGNSAPSPVTVPNTASSIEGSITSIITAAALGLMSWFGL</sequence>
<dbReference type="HOGENOM" id="CLU_1175217_0_0_1"/>
<evidence type="ECO:0000313" key="3">
    <source>
        <dbReference type="EMBL" id="EGF77987.1"/>
    </source>
</evidence>
<evidence type="ECO:0000256" key="1">
    <source>
        <dbReference type="SAM" id="MobiDB-lite"/>
    </source>
</evidence>
<evidence type="ECO:0000313" key="4">
    <source>
        <dbReference type="Proteomes" id="UP000007241"/>
    </source>
</evidence>
<accession>F4PA72</accession>
<dbReference type="InParanoid" id="F4PA72"/>
<dbReference type="RefSeq" id="XP_006681451.1">
    <property type="nucleotide sequence ID" value="XM_006681388.1"/>
</dbReference>
<proteinExistence type="predicted"/>
<dbReference type="EMBL" id="GL882890">
    <property type="protein sequence ID" value="EGF77987.1"/>
    <property type="molecule type" value="Genomic_DNA"/>
</dbReference>
<keyword evidence="2" id="KW-0732">Signal</keyword>
<dbReference type="AlphaFoldDB" id="F4PA72"/>
<gene>
    <name evidence="3" type="ORF">BATDEDRAFT_35848</name>
</gene>
<reference evidence="3 4" key="1">
    <citation type="submission" date="2009-12" db="EMBL/GenBank/DDBJ databases">
        <title>The draft genome of Batrachochytrium dendrobatidis.</title>
        <authorList>
            <consortium name="US DOE Joint Genome Institute (JGI-PGF)"/>
            <person name="Kuo A."/>
            <person name="Salamov A."/>
            <person name="Schmutz J."/>
            <person name="Lucas S."/>
            <person name="Pitluck S."/>
            <person name="Rosenblum E."/>
            <person name="Stajich J."/>
            <person name="Eisen M."/>
            <person name="Grigoriev I.V."/>
        </authorList>
    </citation>
    <scope>NUCLEOTIDE SEQUENCE [LARGE SCALE GENOMIC DNA]</scope>
    <source>
        <strain evidence="4">JAM81 / FGSC 10211</strain>
    </source>
</reference>